<dbReference type="PANTHER" id="PTHR45635">
    <property type="entry name" value="ADP,ATP CARRIER PROTEIN 1-RELATED-RELATED"/>
    <property type="match status" value="1"/>
</dbReference>
<comment type="caution">
    <text evidence="16">Lacks conserved residue(s) required for the propagation of feature annotation.</text>
</comment>
<keyword evidence="10" id="KW-0496">Mitochondrion</keyword>
<comment type="function">
    <text evidence="16">Catalyzes the exchange of ADP and ATP across the membrane.</text>
</comment>
<dbReference type="GO" id="GO:0140021">
    <property type="term" value="P:mitochondrial ADP transmembrane transport"/>
    <property type="evidence" value="ECO:0007669"/>
    <property type="project" value="InterPro"/>
</dbReference>
<dbReference type="GO" id="GO:0005471">
    <property type="term" value="F:ATP:ADP antiporter activity"/>
    <property type="evidence" value="ECO:0000318"/>
    <property type="project" value="GO_Central"/>
</dbReference>
<protein>
    <recommendedName>
        <fullName evidence="16">ADP/ATP translocase</fullName>
    </recommendedName>
    <alternativeName>
        <fullName evidence="16">ADP,ATP carrier protein</fullName>
    </alternativeName>
</protein>
<feature type="repeat" description="Solcar" evidence="14">
    <location>
        <begin position="206"/>
        <end position="298"/>
    </location>
</feature>
<evidence type="ECO:0000313" key="19">
    <source>
        <dbReference type="Proteomes" id="UP000235145"/>
    </source>
</evidence>
<evidence type="ECO:0000256" key="17">
    <source>
        <dbReference type="SAM" id="SignalP"/>
    </source>
</evidence>
<dbReference type="GO" id="GO:0005743">
    <property type="term" value="C:mitochondrial inner membrane"/>
    <property type="evidence" value="ECO:0007669"/>
    <property type="project" value="UniProtKB-SubCell"/>
</dbReference>
<feature type="signal peptide" evidence="17">
    <location>
        <begin position="1"/>
        <end position="28"/>
    </location>
</feature>
<dbReference type="PRINTS" id="PR00926">
    <property type="entry name" value="MITOCARRIER"/>
</dbReference>
<dbReference type="GO" id="GO:1990544">
    <property type="term" value="P:mitochondrial ATP transmembrane transport"/>
    <property type="evidence" value="ECO:0007669"/>
    <property type="project" value="InterPro"/>
</dbReference>
<dbReference type="EMBL" id="NBSK02000006">
    <property type="protein sequence ID" value="KAJ0202296.1"/>
    <property type="molecule type" value="Genomic_DNA"/>
</dbReference>
<evidence type="ECO:0000256" key="13">
    <source>
        <dbReference type="ARBA" id="ARBA00045250"/>
    </source>
</evidence>
<keyword evidence="11 14" id="KW-0472">Membrane</keyword>
<comment type="similarity">
    <text evidence="2 15">Belongs to the mitochondrial carrier (TC 2.A.29) family.</text>
</comment>
<evidence type="ECO:0000256" key="11">
    <source>
        <dbReference type="ARBA" id="ARBA00023136"/>
    </source>
</evidence>
<reference evidence="18 19" key="1">
    <citation type="journal article" date="2017" name="Nat. Commun.">
        <title>Genome assembly with in vitro proximity ligation data and whole-genome triplication in lettuce.</title>
        <authorList>
            <person name="Reyes-Chin-Wo S."/>
            <person name="Wang Z."/>
            <person name="Yang X."/>
            <person name="Kozik A."/>
            <person name="Arikit S."/>
            <person name="Song C."/>
            <person name="Xia L."/>
            <person name="Froenicke L."/>
            <person name="Lavelle D.O."/>
            <person name="Truco M.J."/>
            <person name="Xia R."/>
            <person name="Zhu S."/>
            <person name="Xu C."/>
            <person name="Xu H."/>
            <person name="Xu X."/>
            <person name="Cox K."/>
            <person name="Korf I."/>
            <person name="Meyers B.C."/>
            <person name="Michelmore R.W."/>
        </authorList>
    </citation>
    <scope>NUCLEOTIDE SEQUENCE [LARGE SCALE GENOMIC DNA]</scope>
    <source>
        <strain evidence="19">cv. Salinas</strain>
        <tissue evidence="18">Seedlings</tissue>
    </source>
</reference>
<evidence type="ECO:0000256" key="8">
    <source>
        <dbReference type="ARBA" id="ARBA00022792"/>
    </source>
</evidence>
<evidence type="ECO:0000256" key="12">
    <source>
        <dbReference type="ARBA" id="ARBA00024143"/>
    </source>
</evidence>
<dbReference type="FunFam" id="1.50.40.10:FF:000001">
    <property type="entry name" value="ADP,ATP carrier protein, mitochondrial"/>
    <property type="match status" value="1"/>
</dbReference>
<keyword evidence="9 16" id="KW-1133">Transmembrane helix</keyword>
<evidence type="ECO:0000256" key="15">
    <source>
        <dbReference type="RuleBase" id="RU000488"/>
    </source>
</evidence>
<feature type="repeat" description="Solcar" evidence="14">
    <location>
        <begin position="101"/>
        <end position="194"/>
    </location>
</feature>
<dbReference type="InterPro" id="IPR002113">
    <property type="entry name" value="ADT_euk_type"/>
</dbReference>
<evidence type="ECO:0000256" key="7">
    <source>
        <dbReference type="ARBA" id="ARBA00022737"/>
    </source>
</evidence>
<comment type="subcellular location">
    <subcellularLocation>
        <location evidence="16">Membrane</location>
        <topology evidence="16">Multi-pass membrane protein</topology>
    </subcellularLocation>
    <subcellularLocation>
        <location evidence="1">Mitochondrion inner membrane</location>
        <topology evidence="1">Multi-pass membrane protein</topology>
    </subcellularLocation>
</comment>
<dbReference type="Pfam" id="PF00153">
    <property type="entry name" value="Mito_carr"/>
    <property type="match status" value="3"/>
</dbReference>
<evidence type="ECO:0000256" key="1">
    <source>
        <dbReference type="ARBA" id="ARBA00004448"/>
    </source>
</evidence>
<keyword evidence="8" id="KW-0999">Mitochondrion inner membrane</keyword>
<feature type="repeat" description="Solcar" evidence="14">
    <location>
        <begin position="306"/>
        <end position="392"/>
    </location>
</feature>
<evidence type="ECO:0000256" key="9">
    <source>
        <dbReference type="ARBA" id="ARBA00022989"/>
    </source>
</evidence>
<gene>
    <name evidence="18" type="ORF">LSAT_V11C600316890</name>
</gene>
<dbReference type="InterPro" id="IPR002067">
    <property type="entry name" value="MCP"/>
</dbReference>
<sequence length="403" mass="44126">MISALVDVFDVHLLVDLSFVLFQYLVQGFDIKTMADQNQHSSTISKFTTQLHLSQDLRSRYGSFQNPSTRQFTYGNYTNSGFAITNPSPVFIQAPSEKGFAGFAIDFLMGGVSAAVSKTAAAPIERVKLLIQNQDEMIKTGRLSEPYKGIGECFSRTIKEEGFGSLWRGNTANVIRYFPTQALNFAFKDYFKRLFNFKKDRDGYWKWFAGNLGSGGAAGASSLLFVYSLDYARTRLANDAKAAKKGGERQFNGLVDVYKKTLASDGIAGLYRGFNISCVGIIVYRGLYFGMYDSLKPVLLTGNLQDSFFASFGLGWLITNGAGLASYPIDTVRRRMMMTSGEAVKYKSSLDAFTQILKNEGAKSLFKGAGANILRAVAGAGVLAGYDKLQVIVFGKKYGSGGA</sequence>
<dbReference type="InterPro" id="IPR023395">
    <property type="entry name" value="MCP_dom_sf"/>
</dbReference>
<accession>A0A9R1X7H5</accession>
<proteinExistence type="inferred from homology"/>
<evidence type="ECO:0000256" key="6">
    <source>
        <dbReference type="ARBA" id="ARBA00022692"/>
    </source>
</evidence>
<evidence type="ECO:0000256" key="2">
    <source>
        <dbReference type="ARBA" id="ARBA00006375"/>
    </source>
</evidence>
<dbReference type="AlphaFoldDB" id="A0A9R1X7H5"/>
<evidence type="ECO:0000256" key="16">
    <source>
        <dbReference type="RuleBase" id="RU368008"/>
    </source>
</evidence>
<dbReference type="PRINTS" id="PR00927">
    <property type="entry name" value="ADPTRNSLCASE"/>
</dbReference>
<dbReference type="InterPro" id="IPR018108">
    <property type="entry name" value="MCP_transmembrane"/>
</dbReference>
<dbReference type="PROSITE" id="PS50920">
    <property type="entry name" value="SOLCAR"/>
    <property type="match status" value="3"/>
</dbReference>
<keyword evidence="17" id="KW-0732">Signal</keyword>
<organism evidence="18 19">
    <name type="scientific">Lactuca sativa</name>
    <name type="common">Garden lettuce</name>
    <dbReference type="NCBI Taxonomy" id="4236"/>
    <lineage>
        <taxon>Eukaryota</taxon>
        <taxon>Viridiplantae</taxon>
        <taxon>Streptophyta</taxon>
        <taxon>Embryophyta</taxon>
        <taxon>Tracheophyta</taxon>
        <taxon>Spermatophyta</taxon>
        <taxon>Magnoliopsida</taxon>
        <taxon>eudicotyledons</taxon>
        <taxon>Gunneridae</taxon>
        <taxon>Pentapetalae</taxon>
        <taxon>asterids</taxon>
        <taxon>campanulids</taxon>
        <taxon>Asterales</taxon>
        <taxon>Asteraceae</taxon>
        <taxon>Cichorioideae</taxon>
        <taxon>Cichorieae</taxon>
        <taxon>Lactucinae</taxon>
        <taxon>Lactuca</taxon>
    </lineage>
</organism>
<feature type="chain" id="PRO_5040148931" description="ADP/ATP translocase" evidence="17">
    <location>
        <begin position="29"/>
        <end position="403"/>
    </location>
</feature>
<dbReference type="Gene3D" id="1.50.40.10">
    <property type="entry name" value="Mitochondrial carrier domain"/>
    <property type="match status" value="1"/>
</dbReference>
<keyword evidence="5" id="KW-0050">Antiport</keyword>
<evidence type="ECO:0000313" key="18">
    <source>
        <dbReference type="EMBL" id="KAJ0202296.1"/>
    </source>
</evidence>
<comment type="subunit">
    <text evidence="3 16">Monomer.</text>
</comment>
<evidence type="ECO:0000256" key="3">
    <source>
        <dbReference type="ARBA" id="ARBA00011245"/>
    </source>
</evidence>
<evidence type="ECO:0000256" key="10">
    <source>
        <dbReference type="ARBA" id="ARBA00023128"/>
    </source>
</evidence>
<comment type="function">
    <text evidence="13">ADP:ATP antiporter that mediates import of ADP into the mitochondrial matrix for ATP synthesis, and export of ATP out to fuel the cell. Cycles between the cytoplasmic-open state (c-state) and the matrix-open state (m-state): operates by the alternating access mechanism with a single substrate-binding site intermittently exposed to either the cytosolic (c-state) or matrix (m-state) side of the inner mitochondrial membrane.</text>
</comment>
<keyword evidence="7" id="KW-0677">Repeat</keyword>
<keyword evidence="19" id="KW-1185">Reference proteome</keyword>
<dbReference type="Proteomes" id="UP000235145">
    <property type="component" value="Unassembled WGS sequence"/>
</dbReference>
<keyword evidence="6 14" id="KW-0812">Transmembrane</keyword>
<dbReference type="SUPFAM" id="SSF103506">
    <property type="entry name" value="Mitochondrial carrier"/>
    <property type="match status" value="1"/>
</dbReference>
<evidence type="ECO:0000256" key="14">
    <source>
        <dbReference type="PROSITE-ProRule" id="PRU00282"/>
    </source>
</evidence>
<name>A0A9R1X7H5_LACSA</name>
<feature type="transmembrane region" description="Helical" evidence="16">
    <location>
        <begin position="308"/>
        <end position="329"/>
    </location>
</feature>
<evidence type="ECO:0000256" key="5">
    <source>
        <dbReference type="ARBA" id="ARBA00022449"/>
    </source>
</evidence>
<feature type="transmembrane region" description="Helical" evidence="16">
    <location>
        <begin position="269"/>
        <end position="288"/>
    </location>
</feature>
<comment type="catalytic activity">
    <reaction evidence="12">
        <text>ADP(in) + ATP(out) = ADP(out) + ATP(in)</text>
        <dbReference type="Rhea" id="RHEA:34999"/>
        <dbReference type="ChEBI" id="CHEBI:30616"/>
        <dbReference type="ChEBI" id="CHEBI:456216"/>
    </reaction>
    <physiologicalReaction direction="left-to-right" evidence="12">
        <dbReference type="Rhea" id="RHEA:35000"/>
    </physiologicalReaction>
</comment>
<evidence type="ECO:0000256" key="4">
    <source>
        <dbReference type="ARBA" id="ARBA00022448"/>
    </source>
</evidence>
<comment type="caution">
    <text evidence="18">The sequence shown here is derived from an EMBL/GenBank/DDBJ whole genome shotgun (WGS) entry which is preliminary data.</text>
</comment>
<dbReference type="PANTHER" id="PTHR45635:SF41">
    <property type="entry name" value="ADP,ATP CARRIER PROTEIN 1, MITOCHONDRIAL"/>
    <property type="match status" value="1"/>
</dbReference>
<keyword evidence="4 15" id="KW-0813">Transport</keyword>